<sequence>MFKNDNYYYRLENSEQKIQRKRLHSSKKFDIMNTINKFLEELVDYLSHLPPVGISYLTLNEYRNRQALFETKINKIGGDTPISL</sequence>
<dbReference type="RefSeq" id="WP_024398564.1">
    <property type="nucleotide sequence ID" value="NZ_CEHB01000054.1"/>
</dbReference>
<dbReference type="AlphaFoldDB" id="A0A116QXS3"/>
<protein>
    <submittedName>
        <fullName evidence="1">Uncharacterized protein</fullName>
    </submittedName>
</protein>
<name>A0A116QXS3_STRSU</name>
<organism evidence="1 2">
    <name type="scientific">Streptococcus suis</name>
    <dbReference type="NCBI Taxonomy" id="1307"/>
    <lineage>
        <taxon>Bacteria</taxon>
        <taxon>Bacillati</taxon>
        <taxon>Bacillota</taxon>
        <taxon>Bacilli</taxon>
        <taxon>Lactobacillales</taxon>
        <taxon>Streptococcaceae</taxon>
        <taxon>Streptococcus</taxon>
    </lineage>
</organism>
<reference evidence="1 2" key="1">
    <citation type="submission" date="2016-02" db="EMBL/GenBank/DDBJ databases">
        <authorList>
            <consortium name="Pathogen Informatics"/>
        </authorList>
    </citation>
    <scope>NUCLEOTIDE SEQUENCE [LARGE SCALE GENOMIC DNA]</scope>
    <source>
        <strain evidence="1 2">SS993</strain>
    </source>
</reference>
<dbReference type="Proteomes" id="UP000074903">
    <property type="component" value="Unassembled WGS sequence"/>
</dbReference>
<dbReference type="EMBL" id="FILX01000003">
    <property type="protein sequence ID" value="CYX37349.1"/>
    <property type="molecule type" value="Genomic_DNA"/>
</dbReference>
<accession>A0A116QXS3</accession>
<evidence type="ECO:0000313" key="1">
    <source>
        <dbReference type="EMBL" id="CYX37349.1"/>
    </source>
</evidence>
<evidence type="ECO:0000313" key="2">
    <source>
        <dbReference type="Proteomes" id="UP000074903"/>
    </source>
</evidence>
<gene>
    <name evidence="1" type="ORF">ERS132531_00301</name>
</gene>
<proteinExistence type="predicted"/>